<dbReference type="Proteomes" id="UP000001307">
    <property type="component" value="Unassembled WGS sequence"/>
</dbReference>
<dbReference type="PANTHER" id="PTHR10517">
    <property type="entry name" value="FOLATE RECEPTOR"/>
    <property type="match status" value="1"/>
</dbReference>
<evidence type="ECO:0000313" key="7">
    <source>
        <dbReference type="EMBL" id="CBY10018.1"/>
    </source>
</evidence>
<keyword evidence="4" id="KW-1133">Transmembrane helix</keyword>
<feature type="transmembrane region" description="Helical" evidence="4">
    <location>
        <begin position="274"/>
        <end position="296"/>
    </location>
</feature>
<accession>E4XH70</accession>
<evidence type="ECO:0000256" key="3">
    <source>
        <dbReference type="ARBA" id="ARBA00023157"/>
    </source>
</evidence>
<evidence type="ECO:0000256" key="1">
    <source>
        <dbReference type="ARBA" id="ARBA00007932"/>
    </source>
</evidence>
<organism evidence="7">
    <name type="scientific">Oikopleura dioica</name>
    <name type="common">Tunicate</name>
    <dbReference type="NCBI Taxonomy" id="34765"/>
    <lineage>
        <taxon>Eukaryota</taxon>
        <taxon>Metazoa</taxon>
        <taxon>Chordata</taxon>
        <taxon>Tunicata</taxon>
        <taxon>Appendicularia</taxon>
        <taxon>Copelata</taxon>
        <taxon>Oikopleuridae</taxon>
        <taxon>Oikopleura</taxon>
    </lineage>
</organism>
<evidence type="ECO:0000256" key="2">
    <source>
        <dbReference type="ARBA" id="ARBA00022729"/>
    </source>
</evidence>
<dbReference type="GO" id="GO:0009897">
    <property type="term" value="C:external side of plasma membrane"/>
    <property type="evidence" value="ECO:0007669"/>
    <property type="project" value="TreeGrafter"/>
</dbReference>
<dbReference type="GO" id="GO:0038023">
    <property type="term" value="F:signaling receptor activity"/>
    <property type="evidence" value="ECO:0007669"/>
    <property type="project" value="TreeGrafter"/>
</dbReference>
<keyword evidence="4" id="KW-0472">Membrane</keyword>
<dbReference type="AlphaFoldDB" id="E4XH70"/>
<sequence length="326" mass="37234">MTKKLLMSLNLCFVTFSESASDESGSCLLSHIHKPSPSPEPNLNGECRQWRSNSCCMANGYKQYSFKSSTTSYQTDHCGQLSDQCLIMMQRQWCLYQCDPYLEKWVVNVTKAETNNYFGDMDLNIVNEKDSSSDSSIDSIFGNKSDDELYQMFMASQERTKSHRLWKVPLCKNDCDSWWNACKAELTCTNDWYGGFNWEQGEDGKWRNLCKNSTDSCKRIDSWFSSSTAFCEGIFKDDYKVIKHSDVCISFLEPAHNYNASHGENSRNSEEVEITLAVLLGILGVVSIVVIGVVLWKKRLSYILSRSEITTNLLDEAESPEREVFT</sequence>
<protein>
    <recommendedName>
        <fullName evidence="6">Folate receptor-like domain-containing protein</fullName>
    </recommendedName>
</protein>
<name>E4XH70_OIKDI</name>
<keyword evidence="3" id="KW-1015">Disulfide bond</keyword>
<evidence type="ECO:0000313" key="8">
    <source>
        <dbReference type="Proteomes" id="UP000001307"/>
    </source>
</evidence>
<keyword evidence="2 5" id="KW-0732">Signal</keyword>
<dbReference type="EMBL" id="FN653050">
    <property type="protein sequence ID" value="CBY10018.1"/>
    <property type="molecule type" value="Genomic_DNA"/>
</dbReference>
<comment type="similarity">
    <text evidence="1">Belongs to the folate receptor family.</text>
</comment>
<gene>
    <name evidence="7" type="ORF">GSOID_T00010840001</name>
</gene>
<keyword evidence="4" id="KW-0812">Transmembrane</keyword>
<dbReference type="InParanoid" id="E4XH70"/>
<evidence type="ECO:0000256" key="5">
    <source>
        <dbReference type="SAM" id="SignalP"/>
    </source>
</evidence>
<dbReference type="InterPro" id="IPR004269">
    <property type="entry name" value="Folate_rcpt"/>
</dbReference>
<keyword evidence="8" id="KW-1185">Reference proteome</keyword>
<evidence type="ECO:0000259" key="6">
    <source>
        <dbReference type="Pfam" id="PF03024"/>
    </source>
</evidence>
<feature type="chain" id="PRO_5003191372" description="Folate receptor-like domain-containing protein" evidence="5">
    <location>
        <begin position="20"/>
        <end position="326"/>
    </location>
</feature>
<feature type="domain" description="Folate receptor-like" evidence="6">
    <location>
        <begin position="160"/>
        <end position="249"/>
    </location>
</feature>
<dbReference type="Pfam" id="PF03024">
    <property type="entry name" value="Folate_rec"/>
    <property type="match status" value="2"/>
</dbReference>
<proteinExistence type="inferred from homology"/>
<dbReference type="OrthoDB" id="567542at2759"/>
<reference evidence="7" key="1">
    <citation type="journal article" date="2010" name="Science">
        <title>Plasticity of animal genome architecture unmasked by rapid evolution of a pelagic tunicate.</title>
        <authorList>
            <person name="Denoeud F."/>
            <person name="Henriet S."/>
            <person name="Mungpakdee S."/>
            <person name="Aury J.M."/>
            <person name="Da Silva C."/>
            <person name="Brinkmann H."/>
            <person name="Mikhaleva J."/>
            <person name="Olsen L.C."/>
            <person name="Jubin C."/>
            <person name="Canestro C."/>
            <person name="Bouquet J.M."/>
            <person name="Danks G."/>
            <person name="Poulain J."/>
            <person name="Campsteijn C."/>
            <person name="Adamski M."/>
            <person name="Cross I."/>
            <person name="Yadetie F."/>
            <person name="Muffato M."/>
            <person name="Louis A."/>
            <person name="Butcher S."/>
            <person name="Tsagkogeorga G."/>
            <person name="Konrad A."/>
            <person name="Singh S."/>
            <person name="Jensen M.F."/>
            <person name="Cong E.H."/>
            <person name="Eikeseth-Otteraa H."/>
            <person name="Noel B."/>
            <person name="Anthouard V."/>
            <person name="Porcel B.M."/>
            <person name="Kachouri-Lafond R."/>
            <person name="Nishino A."/>
            <person name="Ugolini M."/>
            <person name="Chourrout P."/>
            <person name="Nishida H."/>
            <person name="Aasland R."/>
            <person name="Huzurbazar S."/>
            <person name="Westhof E."/>
            <person name="Delsuc F."/>
            <person name="Lehrach H."/>
            <person name="Reinhardt R."/>
            <person name="Weissenbach J."/>
            <person name="Roy S.W."/>
            <person name="Artiguenave F."/>
            <person name="Postlethwait J.H."/>
            <person name="Manak J.R."/>
            <person name="Thompson E.M."/>
            <person name="Jaillon O."/>
            <person name="Du Pasquier L."/>
            <person name="Boudinot P."/>
            <person name="Liberles D.A."/>
            <person name="Volff J.N."/>
            <person name="Philippe H."/>
            <person name="Lenhard B."/>
            <person name="Roest Crollius H."/>
            <person name="Wincker P."/>
            <person name="Chourrout D."/>
        </authorList>
    </citation>
    <scope>NUCLEOTIDE SEQUENCE [LARGE SCALE GENOMIC DNA]</scope>
</reference>
<dbReference type="InterPro" id="IPR018143">
    <property type="entry name" value="Folate_rcpt-like"/>
</dbReference>
<evidence type="ECO:0000256" key="4">
    <source>
        <dbReference type="SAM" id="Phobius"/>
    </source>
</evidence>
<feature type="domain" description="Folate receptor-like" evidence="6">
    <location>
        <begin position="27"/>
        <end position="109"/>
    </location>
</feature>
<feature type="signal peptide" evidence="5">
    <location>
        <begin position="1"/>
        <end position="19"/>
    </location>
</feature>
<dbReference type="FunCoup" id="E4XH70">
    <property type="interactions" value="38"/>
</dbReference>